<dbReference type="InterPro" id="IPR013087">
    <property type="entry name" value="Znf_C2H2_type"/>
</dbReference>
<feature type="domain" description="C2H2-type" evidence="7">
    <location>
        <begin position="568"/>
        <end position="596"/>
    </location>
</feature>
<keyword evidence="4" id="KW-0862">Zinc</keyword>
<feature type="compositionally biased region" description="Basic and acidic residues" evidence="6">
    <location>
        <begin position="407"/>
        <end position="437"/>
    </location>
</feature>
<dbReference type="PROSITE" id="PS50157">
    <property type="entry name" value="ZINC_FINGER_C2H2_2"/>
    <property type="match status" value="6"/>
</dbReference>
<dbReference type="GO" id="GO:0010468">
    <property type="term" value="P:regulation of gene expression"/>
    <property type="evidence" value="ECO:0007669"/>
    <property type="project" value="TreeGrafter"/>
</dbReference>
<evidence type="ECO:0000313" key="9">
    <source>
        <dbReference type="Proteomes" id="UP001153714"/>
    </source>
</evidence>
<feature type="domain" description="C2H2-type" evidence="7">
    <location>
        <begin position="283"/>
        <end position="311"/>
    </location>
</feature>
<keyword evidence="2" id="KW-0677">Repeat</keyword>
<dbReference type="GO" id="GO:0005634">
    <property type="term" value="C:nucleus"/>
    <property type="evidence" value="ECO:0007669"/>
    <property type="project" value="TreeGrafter"/>
</dbReference>
<keyword evidence="3 5" id="KW-0863">Zinc-finger</keyword>
<dbReference type="PANTHER" id="PTHR24403">
    <property type="entry name" value="ZINC FINGER PROTEIN"/>
    <property type="match status" value="1"/>
</dbReference>
<reference evidence="8" key="2">
    <citation type="submission" date="2022-10" db="EMBL/GenBank/DDBJ databases">
        <authorList>
            <consortium name="ENA_rothamsted_submissions"/>
            <consortium name="culmorum"/>
            <person name="King R."/>
        </authorList>
    </citation>
    <scope>NUCLEOTIDE SEQUENCE</scope>
</reference>
<organism evidence="8 9">
    <name type="scientific">Diatraea saccharalis</name>
    <name type="common">sugarcane borer</name>
    <dbReference type="NCBI Taxonomy" id="40085"/>
    <lineage>
        <taxon>Eukaryota</taxon>
        <taxon>Metazoa</taxon>
        <taxon>Ecdysozoa</taxon>
        <taxon>Arthropoda</taxon>
        <taxon>Hexapoda</taxon>
        <taxon>Insecta</taxon>
        <taxon>Pterygota</taxon>
        <taxon>Neoptera</taxon>
        <taxon>Endopterygota</taxon>
        <taxon>Lepidoptera</taxon>
        <taxon>Glossata</taxon>
        <taxon>Ditrysia</taxon>
        <taxon>Pyraloidea</taxon>
        <taxon>Crambidae</taxon>
        <taxon>Crambinae</taxon>
        <taxon>Diatraea</taxon>
    </lineage>
</organism>
<name>A0A9N9R6A5_9NEOP</name>
<reference evidence="8" key="1">
    <citation type="submission" date="2021-12" db="EMBL/GenBank/DDBJ databases">
        <authorList>
            <person name="King R."/>
        </authorList>
    </citation>
    <scope>NUCLEOTIDE SEQUENCE</scope>
</reference>
<feature type="domain" description="C2H2-type" evidence="7">
    <location>
        <begin position="108"/>
        <end position="136"/>
    </location>
</feature>
<protein>
    <recommendedName>
        <fullName evidence="7">C2H2-type domain-containing protein</fullName>
    </recommendedName>
</protein>
<dbReference type="AlphaFoldDB" id="A0A9N9R6A5"/>
<sequence>MAESEMYFSDTALDPDTTCSICYAEFLDAEDLSVHINQVHPGELTKFSVKCNFCSFFCRDLEDYAFHLRDNHISDLKCCKYCNRVFDDFVTFRRHEQKHNMGMKKNIYSCSNCESVFTTISELEEHELAYHRYSDQGTFLQHIFPLLSSILNIRVTKFLQCLGDCDITYICGVCDHTTPEVNDYIEHLKEKKCRSIVCDTCSSVYKTKKGLIRHLGSCPECYHSSSMLKQCLECFKEYEVKTLKEHVKICKPIKCKKCNIVFDNIFSLSKHQTEMHPAIVQLQSCKYCHKDFAGVVAMNKHIERAHQGQLHLYKYHCVHCDVVFKHPKFLFGHFFSTHKDLEPYTCKICDKKFRIRKKFTLHIKLDHKSIGYVEFDENYHVYFSETRSVQPSNKILTSEEGTLQETQGEKPNHAESESQKKDSPKNRVHFNIEDKQDNTNFDNTVNSDFFSATETEGNQTEADVEKTPRKRKIKNRINQKNKRPKTIEEVVISDSSDDDQPLVAIKQKVTKLRKSLAGAKRTKNSVISKIIKTRNNKNKFVCDICNKHCYTYQNYNNHKALHKKNVAMKCVKCSNVFRSKKALNEHYASEHSTSKLTETLRNLLNKRKSISKPMELTKNQKFKLTIKKVAIPRSEPAIITKAGEKPLSVQKFIENFTPEAEAPKKDNISIQTNITIKKIQGPPKKPLITMTKCNLEQPKTFNGQLAWPVPFKGTNEVHQVTIKPVMTSANKSLGDRVSLLDNQESYPDEDIGDIGDVEQDNNEMIPEVAQEVMLEGTEEPPPKIFIPHKVVIPKLPTECKKIHIAHLLPEAPFFKIVKVEDALNPKKKNVPAHKKDIKLPDGTTLVSVNPLAHLLGDTPVEKIMETSKNKHYQPKAKDFETAVAKAMLKLTNLDEPSPKKRKKLKGV</sequence>
<dbReference type="Gene3D" id="3.30.160.60">
    <property type="entry name" value="Classic Zinc Finger"/>
    <property type="match status" value="4"/>
</dbReference>
<feature type="domain" description="C2H2-type" evidence="7">
    <location>
        <begin position="315"/>
        <end position="343"/>
    </location>
</feature>
<dbReference type="InterPro" id="IPR036236">
    <property type="entry name" value="Znf_C2H2_sf"/>
</dbReference>
<dbReference type="EMBL" id="OU893353">
    <property type="protein sequence ID" value="CAG9790484.1"/>
    <property type="molecule type" value="Genomic_DNA"/>
</dbReference>
<dbReference type="PANTHER" id="PTHR24403:SF67">
    <property type="entry name" value="FI01116P-RELATED"/>
    <property type="match status" value="1"/>
</dbReference>
<dbReference type="InterPro" id="IPR050688">
    <property type="entry name" value="Zinc_finger/UBP_domain"/>
</dbReference>
<evidence type="ECO:0000256" key="2">
    <source>
        <dbReference type="ARBA" id="ARBA00022737"/>
    </source>
</evidence>
<feature type="region of interest" description="Disordered" evidence="6">
    <location>
        <begin position="401"/>
        <end position="446"/>
    </location>
</feature>
<evidence type="ECO:0000313" key="8">
    <source>
        <dbReference type="EMBL" id="CAG9790484.1"/>
    </source>
</evidence>
<dbReference type="Proteomes" id="UP001153714">
    <property type="component" value="Chromosome 22"/>
</dbReference>
<feature type="domain" description="C2H2-type" evidence="7">
    <location>
        <begin position="344"/>
        <end position="367"/>
    </location>
</feature>
<keyword evidence="1" id="KW-0479">Metal-binding</keyword>
<feature type="domain" description="C2H2-type" evidence="7">
    <location>
        <begin position="17"/>
        <end position="45"/>
    </location>
</feature>
<dbReference type="PROSITE" id="PS00028">
    <property type="entry name" value="ZINC_FINGER_C2H2_1"/>
    <property type="match status" value="8"/>
</dbReference>
<gene>
    <name evidence="8" type="ORF">DIATSA_LOCUS8150</name>
</gene>
<evidence type="ECO:0000256" key="5">
    <source>
        <dbReference type="PROSITE-ProRule" id="PRU00042"/>
    </source>
</evidence>
<dbReference type="SUPFAM" id="SSF57667">
    <property type="entry name" value="beta-beta-alpha zinc fingers"/>
    <property type="match status" value="2"/>
</dbReference>
<evidence type="ECO:0000256" key="4">
    <source>
        <dbReference type="ARBA" id="ARBA00022833"/>
    </source>
</evidence>
<dbReference type="OrthoDB" id="7950901at2759"/>
<keyword evidence="9" id="KW-1185">Reference proteome</keyword>
<dbReference type="GO" id="GO:0008270">
    <property type="term" value="F:zinc ion binding"/>
    <property type="evidence" value="ECO:0007669"/>
    <property type="project" value="UniProtKB-KW"/>
</dbReference>
<evidence type="ECO:0000256" key="6">
    <source>
        <dbReference type="SAM" id="MobiDB-lite"/>
    </source>
</evidence>
<dbReference type="SMART" id="SM00355">
    <property type="entry name" value="ZnF_C2H2"/>
    <property type="match status" value="12"/>
</dbReference>
<evidence type="ECO:0000256" key="3">
    <source>
        <dbReference type="ARBA" id="ARBA00022771"/>
    </source>
</evidence>
<accession>A0A9N9R6A5</accession>
<evidence type="ECO:0000259" key="7">
    <source>
        <dbReference type="PROSITE" id="PS50157"/>
    </source>
</evidence>
<proteinExistence type="predicted"/>
<dbReference type="Pfam" id="PF00096">
    <property type="entry name" value="zf-C2H2"/>
    <property type="match status" value="1"/>
</dbReference>
<evidence type="ECO:0000256" key="1">
    <source>
        <dbReference type="ARBA" id="ARBA00022723"/>
    </source>
</evidence>